<feature type="compositionally biased region" description="Basic and acidic residues" evidence="1">
    <location>
        <begin position="494"/>
        <end position="510"/>
    </location>
</feature>
<dbReference type="HOGENOM" id="CLU_424775_0_0_1"/>
<proteinExistence type="predicted"/>
<feature type="compositionally biased region" description="Basic and acidic residues" evidence="1">
    <location>
        <begin position="197"/>
        <end position="206"/>
    </location>
</feature>
<protein>
    <submittedName>
        <fullName evidence="2">Uncharacterized protein</fullName>
    </submittedName>
</protein>
<reference evidence="3" key="1">
    <citation type="journal article" date="2013" name="Science">
        <title>The Amborella genome and the evolution of flowering plants.</title>
        <authorList>
            <consortium name="Amborella Genome Project"/>
        </authorList>
    </citation>
    <scope>NUCLEOTIDE SEQUENCE [LARGE SCALE GENOMIC DNA]</scope>
</reference>
<evidence type="ECO:0000313" key="2">
    <source>
        <dbReference type="EMBL" id="ERN01480.1"/>
    </source>
</evidence>
<feature type="region of interest" description="Disordered" evidence="1">
    <location>
        <begin position="1"/>
        <end position="118"/>
    </location>
</feature>
<keyword evidence="3" id="KW-1185">Reference proteome</keyword>
<feature type="compositionally biased region" description="Basic and acidic residues" evidence="1">
    <location>
        <begin position="527"/>
        <end position="538"/>
    </location>
</feature>
<feature type="compositionally biased region" description="Polar residues" evidence="1">
    <location>
        <begin position="100"/>
        <end position="110"/>
    </location>
</feature>
<dbReference type="AlphaFoldDB" id="W1P3E4"/>
<feature type="compositionally biased region" description="Polar residues" evidence="1">
    <location>
        <begin position="539"/>
        <end position="568"/>
    </location>
</feature>
<feature type="compositionally biased region" description="Basic and acidic residues" evidence="1">
    <location>
        <begin position="382"/>
        <end position="415"/>
    </location>
</feature>
<feature type="region of interest" description="Disordered" evidence="1">
    <location>
        <begin position="174"/>
        <end position="260"/>
    </location>
</feature>
<feature type="compositionally biased region" description="Low complexity" evidence="1">
    <location>
        <begin position="430"/>
        <end position="441"/>
    </location>
</feature>
<evidence type="ECO:0000313" key="3">
    <source>
        <dbReference type="Proteomes" id="UP000017836"/>
    </source>
</evidence>
<feature type="compositionally biased region" description="Basic and acidic residues" evidence="1">
    <location>
        <begin position="321"/>
        <end position="347"/>
    </location>
</feature>
<dbReference type="STRING" id="13333.W1P3E4"/>
<feature type="compositionally biased region" description="Basic and acidic residues" evidence="1">
    <location>
        <begin position="218"/>
        <end position="248"/>
    </location>
</feature>
<organism evidence="2 3">
    <name type="scientific">Amborella trichopoda</name>
    <dbReference type="NCBI Taxonomy" id="13333"/>
    <lineage>
        <taxon>Eukaryota</taxon>
        <taxon>Viridiplantae</taxon>
        <taxon>Streptophyta</taxon>
        <taxon>Embryophyta</taxon>
        <taxon>Tracheophyta</taxon>
        <taxon>Spermatophyta</taxon>
        <taxon>Magnoliopsida</taxon>
        <taxon>Amborellales</taxon>
        <taxon>Amborellaceae</taxon>
        <taxon>Amborella</taxon>
    </lineage>
</organism>
<dbReference type="Proteomes" id="UP000017836">
    <property type="component" value="Unassembled WGS sequence"/>
</dbReference>
<dbReference type="OrthoDB" id="1681423at2759"/>
<gene>
    <name evidence="2" type="ORF">AMTR_s00002p00269700</name>
</gene>
<dbReference type="EMBL" id="KI394767">
    <property type="protein sequence ID" value="ERN01480.1"/>
    <property type="molecule type" value="Genomic_DNA"/>
</dbReference>
<evidence type="ECO:0000256" key="1">
    <source>
        <dbReference type="SAM" id="MobiDB-lite"/>
    </source>
</evidence>
<dbReference type="Gramene" id="ERN01480">
    <property type="protein sequence ID" value="ERN01480"/>
    <property type="gene ID" value="AMTR_s00002p00269700"/>
</dbReference>
<name>W1P3E4_AMBTC</name>
<feature type="region of interest" description="Disordered" evidence="1">
    <location>
        <begin position="273"/>
        <end position="568"/>
    </location>
</feature>
<sequence length="645" mass="71233">MGNEMGNSNVTALQEQDNNDVHATEENSEAIRPSGHAGAINEEAVNNEAVIDQPVAGSHAEDGEENQKSHEHAVPSSMGDQTQEETTNGNETMEERKEPTLNTPIASQDSVDQRRKPGVMAISAEYSTIDESRNKVQGNTECENGVAQVDQSTDLDIKVDDFEDETQQALEMKFGSGSLENVNESQGEEAVPNRSSINEEKTELLGKETQSVLPDPPTQDHNEPSMKPEREHESGREEIKESENHSVKLQDASDYLGLNDKENELDFERKIEINKLEVPPSEFSSPPNDSSSEKLDHVSIQVREPPTYGAPESEITGSTTVHKDEKEVSGPKIELELDYSEEKRELQEYESPESESKAPANVADEDKEVEGAITEIPSASVLEEKEVPEPVDPENVKETDAQNHLKSEMEIKDDFAIENTSEQIEKEGDSATSSSDAVSTDHSVKEATMEQPRCLNSKEVNEKVKPIGTTGNSPDAVDQSLEDKETPHISNRLQADKKEEMDKAKEKDGDFANPVNQEEQTSQEDLEVVKNVDFEDPKSGTQVSIPETESDESAQAQYPSPNQREIPTIQRTDSGKMRTPLKSFFDGQTYVVPESSKEETATVKAVDEVWSPPAKIITTNTPTGRYKSKSWFLFGNCICCAAAIH</sequence>
<feature type="compositionally biased region" description="Basic and acidic residues" evidence="1">
    <location>
        <begin position="59"/>
        <end position="73"/>
    </location>
</feature>
<feature type="compositionally biased region" description="Polar residues" evidence="1">
    <location>
        <begin position="1"/>
        <end position="16"/>
    </location>
</feature>
<feature type="compositionally biased region" description="Low complexity" evidence="1">
    <location>
        <begin position="279"/>
        <end position="290"/>
    </location>
</feature>
<accession>W1P3E4</accession>